<evidence type="ECO:0000313" key="1">
    <source>
        <dbReference type="EMBL" id="EXB66873.1"/>
    </source>
</evidence>
<dbReference type="AlphaFoldDB" id="W9RBP9"/>
<dbReference type="KEGG" id="mnt:21402450"/>
<dbReference type="PANTHER" id="PTHR35506">
    <property type="entry name" value="OS02G0135600 PROTEIN"/>
    <property type="match status" value="1"/>
</dbReference>
<sequence length="311" mass="34644">MADKPSRALVVYGDGLARFVDPSHTHLHSLASKASCGFLSLPNAPLSESEDERIVREFALLLDSWEAYLNWKGDTTNDECQNKSLIPTISESFMGMKAAVITNNSSLESFGTKLGFTVLESKDFTKNAENSFMASELLKLLGFQEGKTLDISQFDLVFVHIGPGEKEDKTVANALEYVNSLVGEILNLAEPGSDVGSRLHFSVVMSYGSVSEDDDCLKTSVLISETEKDANLSSLFPRQSYTMRGENQRKDVRHYCPMLIAQWQYAVTRKDTAETFSFEDFKEYGGNLIIPADRFLHEVAFKLWKAPKYGA</sequence>
<dbReference type="STRING" id="981085.W9RBP9"/>
<protein>
    <submittedName>
        <fullName evidence="1">Uncharacterized protein</fullName>
    </submittedName>
</protein>
<dbReference type="eggNOG" id="ENOG502QUMG">
    <property type="taxonomic scope" value="Eukaryota"/>
</dbReference>
<dbReference type="EMBL" id="KE344557">
    <property type="protein sequence ID" value="EXB66873.1"/>
    <property type="molecule type" value="Genomic_DNA"/>
</dbReference>
<dbReference type="OrthoDB" id="1891406at2759"/>
<organism evidence="1 2">
    <name type="scientific">Morus notabilis</name>
    <dbReference type="NCBI Taxonomy" id="981085"/>
    <lineage>
        <taxon>Eukaryota</taxon>
        <taxon>Viridiplantae</taxon>
        <taxon>Streptophyta</taxon>
        <taxon>Embryophyta</taxon>
        <taxon>Tracheophyta</taxon>
        <taxon>Spermatophyta</taxon>
        <taxon>Magnoliopsida</taxon>
        <taxon>eudicotyledons</taxon>
        <taxon>Gunneridae</taxon>
        <taxon>Pentapetalae</taxon>
        <taxon>rosids</taxon>
        <taxon>fabids</taxon>
        <taxon>Rosales</taxon>
        <taxon>Moraceae</taxon>
        <taxon>Moreae</taxon>
        <taxon>Morus</taxon>
    </lineage>
</organism>
<proteinExistence type="predicted"/>
<gene>
    <name evidence="1" type="ORF">L484_019511</name>
</gene>
<name>W9RBP9_9ROSA</name>
<evidence type="ECO:0000313" key="2">
    <source>
        <dbReference type="Proteomes" id="UP000030645"/>
    </source>
</evidence>
<dbReference type="PANTHER" id="PTHR35506:SF1">
    <property type="entry name" value="OS02G0135600 PROTEIN"/>
    <property type="match status" value="1"/>
</dbReference>
<dbReference type="Proteomes" id="UP000030645">
    <property type="component" value="Unassembled WGS sequence"/>
</dbReference>
<accession>W9RBP9</accession>
<reference evidence="2" key="1">
    <citation type="submission" date="2013-01" db="EMBL/GenBank/DDBJ databases">
        <title>Draft Genome Sequence of a Mulberry Tree, Morus notabilis C.K. Schneid.</title>
        <authorList>
            <person name="He N."/>
            <person name="Zhao S."/>
        </authorList>
    </citation>
    <scope>NUCLEOTIDE SEQUENCE</scope>
</reference>
<keyword evidence="2" id="KW-1185">Reference proteome</keyword>